<protein>
    <recommendedName>
        <fullName evidence="10">Chemotaxis protein</fullName>
    </recommendedName>
</protein>
<dbReference type="InterPro" id="IPR004089">
    <property type="entry name" value="MCPsignal_dom"/>
</dbReference>
<dbReference type="SUPFAM" id="SSF58104">
    <property type="entry name" value="Methyl-accepting chemotaxis protein (MCP) signaling domain"/>
    <property type="match status" value="1"/>
</dbReference>
<proteinExistence type="inferred from homology"/>
<evidence type="ECO:0000256" key="3">
    <source>
        <dbReference type="PROSITE-ProRule" id="PRU00284"/>
    </source>
</evidence>
<reference evidence="8 9" key="1">
    <citation type="submission" date="2016-04" db="EMBL/GenBank/DDBJ databases">
        <title>Complete genome seqeunce of Leptospira alstonii serovar Room22.</title>
        <authorList>
            <person name="Nally J.E."/>
            <person name="Bayles D.O."/>
            <person name="Hurley D."/>
            <person name="Fanning S."/>
            <person name="McMahon B.J."/>
            <person name="Arent Z."/>
        </authorList>
    </citation>
    <scope>NUCLEOTIDE SEQUENCE [LARGE SCALE GENOMIC DNA]</scope>
    <source>
        <strain evidence="8 9">GWTS #1</strain>
    </source>
</reference>
<evidence type="ECO:0008006" key="10">
    <source>
        <dbReference type="Google" id="ProtNLM"/>
    </source>
</evidence>
<dbReference type="PANTHER" id="PTHR32089:SF112">
    <property type="entry name" value="LYSOZYME-LIKE PROTEIN-RELATED"/>
    <property type="match status" value="1"/>
</dbReference>
<keyword evidence="5" id="KW-0472">Membrane</keyword>
<evidence type="ECO:0000313" key="9">
    <source>
        <dbReference type="Proteomes" id="UP000094197"/>
    </source>
</evidence>
<evidence type="ECO:0000259" key="6">
    <source>
        <dbReference type="PROSITE" id="PS50111"/>
    </source>
</evidence>
<feature type="domain" description="Methyl-accepting transducer" evidence="6">
    <location>
        <begin position="396"/>
        <end position="660"/>
    </location>
</feature>
<evidence type="ECO:0000259" key="7">
    <source>
        <dbReference type="PROSITE" id="PS50885"/>
    </source>
</evidence>
<feature type="domain" description="HAMP" evidence="7">
    <location>
        <begin position="338"/>
        <end position="391"/>
    </location>
</feature>
<keyword evidence="1 3" id="KW-0807">Transducer</keyword>
<gene>
    <name evidence="8" type="ORF">A0128_04275</name>
</gene>
<sequence>MIQKIYNLSLLKKLTLVILPTLVPLLLSSFFFLKEFSDKSEFTRREVGGIDFFFGAIELYSRLVDRRKDFFYSMKGKTSVEVLKKSNQAMEDQLIKLENLEKEIGFMERSPEFLSTMRKEWNGLHKIPDANLDIDVVLKSHEPIFKALMEYQEYIAQDSNLILDSYPETFYVLSVNILYIPNIISDMALIRGTGYQLLEQKNPNFYSKEAIQILNKIHHIESNQKEVTALLKRSVNQNGIIKSKFEERILNLDKNVKLNLDLCKKTFTGESVETSDAFLKRMIAFVEEYKILERDLLLTTQELLEERLKADRLRIVFALLGLLVLLLATTIFCYIVIRSIIDPVHKITLGLKQAMGERDLTIQIDAIYQNEIGEITVTANEFLKYLSSLFQNLSRMAHNSNQIVNQLTDSIRNLNQSAQSQAAGTEESSAALEEIAASLQNVLHSVEGEAKDAQDLKVRSGELKTSMGLAGEKLIVLSDSVRKTATAAVEGKDTILQATKAIDEIREMAKQINSITLLITGISDQTNLLSLNAAIEAARAGEAGKGFAVVAEEISKLADRSASSVRDIERLVSNTHEAVTKGSNNVNTVVTFLLELIENTNQYQEEVVSLVNNVKENTIRIDRITETIVKVSSESLQIETATKEQKLSTDQIADTIQLITTESQAIATNSDEVSRVAEKIQHQANELNSILSQFKFS</sequence>
<dbReference type="Pfam" id="PF00015">
    <property type="entry name" value="MCPsignal"/>
    <property type="match status" value="1"/>
</dbReference>
<dbReference type="Proteomes" id="UP000094197">
    <property type="component" value="Chromosome 1"/>
</dbReference>
<dbReference type="PANTHER" id="PTHR32089">
    <property type="entry name" value="METHYL-ACCEPTING CHEMOTAXIS PROTEIN MCPB"/>
    <property type="match status" value="1"/>
</dbReference>
<evidence type="ECO:0000256" key="4">
    <source>
        <dbReference type="SAM" id="Coils"/>
    </source>
</evidence>
<organism evidence="8 9">
    <name type="scientific">Leptospira tipperaryensis</name>
    <dbReference type="NCBI Taxonomy" id="2564040"/>
    <lineage>
        <taxon>Bacteria</taxon>
        <taxon>Pseudomonadati</taxon>
        <taxon>Spirochaetota</taxon>
        <taxon>Spirochaetia</taxon>
        <taxon>Leptospirales</taxon>
        <taxon>Leptospiraceae</taxon>
        <taxon>Leptospira</taxon>
    </lineage>
</organism>
<keyword evidence="4" id="KW-0175">Coiled coil</keyword>
<keyword evidence="5" id="KW-0812">Transmembrane</keyword>
<dbReference type="Gene3D" id="1.10.287.950">
    <property type="entry name" value="Methyl-accepting chemotaxis protein"/>
    <property type="match status" value="1"/>
</dbReference>
<dbReference type="OrthoDB" id="353878at2"/>
<feature type="transmembrane region" description="Helical" evidence="5">
    <location>
        <begin position="315"/>
        <end position="337"/>
    </location>
</feature>
<dbReference type="GO" id="GO:0007165">
    <property type="term" value="P:signal transduction"/>
    <property type="evidence" value="ECO:0007669"/>
    <property type="project" value="UniProtKB-KW"/>
</dbReference>
<evidence type="ECO:0000256" key="2">
    <source>
        <dbReference type="ARBA" id="ARBA00029447"/>
    </source>
</evidence>
<comment type="similarity">
    <text evidence="2">Belongs to the methyl-accepting chemotaxis (MCP) protein family.</text>
</comment>
<dbReference type="PROSITE" id="PS50111">
    <property type="entry name" value="CHEMOTAXIS_TRANSDUC_2"/>
    <property type="match status" value="1"/>
</dbReference>
<keyword evidence="5" id="KW-1133">Transmembrane helix</keyword>
<evidence type="ECO:0000313" key="8">
    <source>
        <dbReference type="EMBL" id="AOP33139.1"/>
    </source>
</evidence>
<evidence type="ECO:0000256" key="5">
    <source>
        <dbReference type="SAM" id="Phobius"/>
    </source>
</evidence>
<dbReference type="SMART" id="SM00283">
    <property type="entry name" value="MA"/>
    <property type="match status" value="1"/>
</dbReference>
<name>A0A1D7UU85_9LEPT</name>
<dbReference type="AlphaFoldDB" id="A0A1D7UU85"/>
<feature type="coiled-coil region" evidence="4">
    <location>
        <begin position="80"/>
        <end position="110"/>
    </location>
</feature>
<dbReference type="PROSITE" id="PS50885">
    <property type="entry name" value="HAMP"/>
    <property type="match status" value="1"/>
</dbReference>
<dbReference type="EMBL" id="CP015217">
    <property type="protein sequence ID" value="AOP33139.1"/>
    <property type="molecule type" value="Genomic_DNA"/>
</dbReference>
<dbReference type="GO" id="GO:0016020">
    <property type="term" value="C:membrane"/>
    <property type="evidence" value="ECO:0007669"/>
    <property type="project" value="InterPro"/>
</dbReference>
<dbReference type="KEGG" id="laj:A0128_04275"/>
<dbReference type="RefSeq" id="WP_069606379.1">
    <property type="nucleotide sequence ID" value="NZ_CP015217.1"/>
</dbReference>
<keyword evidence="9" id="KW-1185">Reference proteome</keyword>
<evidence type="ECO:0000256" key="1">
    <source>
        <dbReference type="ARBA" id="ARBA00023224"/>
    </source>
</evidence>
<dbReference type="InterPro" id="IPR003660">
    <property type="entry name" value="HAMP_dom"/>
</dbReference>
<accession>A0A1D7UU85</accession>
<feature type="transmembrane region" description="Helical" evidence="5">
    <location>
        <begin position="14"/>
        <end position="33"/>
    </location>
</feature>